<dbReference type="PANTHER" id="PTHR24567">
    <property type="entry name" value="CRP FAMILY TRANSCRIPTIONAL REGULATORY PROTEIN"/>
    <property type="match status" value="1"/>
</dbReference>
<feature type="domain" description="Cyclic nucleotide-binding" evidence="4">
    <location>
        <begin position="34"/>
        <end position="134"/>
    </location>
</feature>
<dbReference type="EMBL" id="CP032157">
    <property type="protein sequence ID" value="AXY78534.1"/>
    <property type="molecule type" value="Genomic_DNA"/>
</dbReference>
<dbReference type="InterPro" id="IPR036388">
    <property type="entry name" value="WH-like_DNA-bd_sf"/>
</dbReference>
<keyword evidence="2" id="KW-0238">DNA-binding</keyword>
<dbReference type="InterPro" id="IPR036390">
    <property type="entry name" value="WH_DNA-bd_sf"/>
</dbReference>
<evidence type="ECO:0000259" key="4">
    <source>
        <dbReference type="PROSITE" id="PS50042"/>
    </source>
</evidence>
<reference evidence="6 7" key="1">
    <citation type="submission" date="2018-09" db="EMBL/GenBank/DDBJ databases">
        <title>Genome sequencing of strain 6GH32-13.</title>
        <authorList>
            <person name="Weon H.-Y."/>
            <person name="Heo J."/>
            <person name="Kwon S.-W."/>
        </authorList>
    </citation>
    <scope>NUCLEOTIDE SEQUENCE [LARGE SCALE GENOMIC DNA]</scope>
    <source>
        <strain evidence="6 7">5GH32-13</strain>
    </source>
</reference>
<organism evidence="6 7">
    <name type="scientific">Paraflavitalea soli</name>
    <dbReference type="NCBI Taxonomy" id="2315862"/>
    <lineage>
        <taxon>Bacteria</taxon>
        <taxon>Pseudomonadati</taxon>
        <taxon>Bacteroidota</taxon>
        <taxon>Chitinophagia</taxon>
        <taxon>Chitinophagales</taxon>
        <taxon>Chitinophagaceae</taxon>
        <taxon>Paraflavitalea</taxon>
    </lineage>
</organism>
<dbReference type="PANTHER" id="PTHR24567:SF26">
    <property type="entry name" value="REGULATORY PROTEIN YEIL"/>
    <property type="match status" value="1"/>
</dbReference>
<protein>
    <submittedName>
        <fullName evidence="6">Crp/Fnr family transcriptional regulator</fullName>
    </submittedName>
</protein>
<dbReference type="GO" id="GO:0003677">
    <property type="term" value="F:DNA binding"/>
    <property type="evidence" value="ECO:0007669"/>
    <property type="project" value="UniProtKB-KW"/>
</dbReference>
<gene>
    <name evidence="6" type="ORF">D3H65_05770</name>
</gene>
<dbReference type="GO" id="GO:0003700">
    <property type="term" value="F:DNA-binding transcription factor activity"/>
    <property type="evidence" value="ECO:0007669"/>
    <property type="project" value="TreeGrafter"/>
</dbReference>
<accession>A0A3B7MVN2</accession>
<dbReference type="Gene3D" id="2.60.120.10">
    <property type="entry name" value="Jelly Rolls"/>
    <property type="match status" value="1"/>
</dbReference>
<name>A0A3B7MVN2_9BACT</name>
<dbReference type="Pfam" id="PF13545">
    <property type="entry name" value="HTH_Crp_2"/>
    <property type="match status" value="1"/>
</dbReference>
<dbReference type="PROSITE" id="PS50042">
    <property type="entry name" value="CNMP_BINDING_3"/>
    <property type="match status" value="1"/>
</dbReference>
<evidence type="ECO:0000313" key="7">
    <source>
        <dbReference type="Proteomes" id="UP000263900"/>
    </source>
</evidence>
<dbReference type="RefSeq" id="WP_119054406.1">
    <property type="nucleotide sequence ID" value="NZ_CP032157.1"/>
</dbReference>
<dbReference type="CDD" id="cd00038">
    <property type="entry name" value="CAP_ED"/>
    <property type="match status" value="1"/>
</dbReference>
<dbReference type="OrthoDB" id="9127033at2"/>
<keyword evidence="3" id="KW-0804">Transcription</keyword>
<feature type="domain" description="HTH crp-type" evidence="5">
    <location>
        <begin position="148"/>
        <end position="219"/>
    </location>
</feature>
<keyword evidence="1" id="KW-0805">Transcription regulation</keyword>
<sequence>MKETHDCDLKTCFLCSQSLDGWLPLIASNRKNLHFKKGEVIFEEGKAVEGIYFLFDGIVKVHKAWGKEKELILHFAKKGDMIGYRGLGNKKTYPVTATALEPVTVCFIDLVFFESTLQVNHQLTYHLLKFYTNELQEAENRMRNLAHMDVKGRIAESLLVLKKRFGQGKDGYIKITVSRQDMASFAGTTYETLFRTMNELVNDKLIRITGKQIAILKEAALEALSANKELD</sequence>
<dbReference type="Gene3D" id="1.10.10.10">
    <property type="entry name" value="Winged helix-like DNA-binding domain superfamily/Winged helix DNA-binding domain"/>
    <property type="match status" value="1"/>
</dbReference>
<dbReference type="Pfam" id="PF00027">
    <property type="entry name" value="cNMP_binding"/>
    <property type="match status" value="1"/>
</dbReference>
<dbReference type="InterPro" id="IPR000595">
    <property type="entry name" value="cNMP-bd_dom"/>
</dbReference>
<evidence type="ECO:0000256" key="2">
    <source>
        <dbReference type="ARBA" id="ARBA00023125"/>
    </source>
</evidence>
<dbReference type="SUPFAM" id="SSF51206">
    <property type="entry name" value="cAMP-binding domain-like"/>
    <property type="match status" value="1"/>
</dbReference>
<dbReference type="SMART" id="SM00419">
    <property type="entry name" value="HTH_CRP"/>
    <property type="match status" value="1"/>
</dbReference>
<dbReference type="KEGG" id="pseg:D3H65_05770"/>
<dbReference type="AlphaFoldDB" id="A0A3B7MVN2"/>
<dbReference type="InterPro" id="IPR050397">
    <property type="entry name" value="Env_Response_Regulators"/>
</dbReference>
<evidence type="ECO:0000256" key="3">
    <source>
        <dbReference type="ARBA" id="ARBA00023163"/>
    </source>
</evidence>
<dbReference type="SMART" id="SM00100">
    <property type="entry name" value="cNMP"/>
    <property type="match status" value="1"/>
</dbReference>
<dbReference type="SUPFAM" id="SSF46785">
    <property type="entry name" value="Winged helix' DNA-binding domain"/>
    <property type="match status" value="1"/>
</dbReference>
<dbReference type="Proteomes" id="UP000263900">
    <property type="component" value="Chromosome"/>
</dbReference>
<evidence type="ECO:0000256" key="1">
    <source>
        <dbReference type="ARBA" id="ARBA00023015"/>
    </source>
</evidence>
<keyword evidence="7" id="KW-1185">Reference proteome</keyword>
<dbReference type="GO" id="GO:0005829">
    <property type="term" value="C:cytosol"/>
    <property type="evidence" value="ECO:0007669"/>
    <property type="project" value="TreeGrafter"/>
</dbReference>
<dbReference type="InterPro" id="IPR012318">
    <property type="entry name" value="HTH_CRP"/>
</dbReference>
<dbReference type="PROSITE" id="PS51063">
    <property type="entry name" value="HTH_CRP_2"/>
    <property type="match status" value="1"/>
</dbReference>
<dbReference type="InterPro" id="IPR018490">
    <property type="entry name" value="cNMP-bd_dom_sf"/>
</dbReference>
<evidence type="ECO:0000313" key="6">
    <source>
        <dbReference type="EMBL" id="AXY78534.1"/>
    </source>
</evidence>
<dbReference type="InterPro" id="IPR014710">
    <property type="entry name" value="RmlC-like_jellyroll"/>
</dbReference>
<evidence type="ECO:0000259" key="5">
    <source>
        <dbReference type="PROSITE" id="PS51063"/>
    </source>
</evidence>
<proteinExistence type="predicted"/>